<evidence type="ECO:0000313" key="2">
    <source>
        <dbReference type="EMBL" id="MEJ8856621.1"/>
    </source>
</evidence>
<accession>A0ABU8XA87</accession>
<dbReference type="InterPro" id="IPR045584">
    <property type="entry name" value="Pilin-like"/>
</dbReference>
<dbReference type="InterPro" id="IPR031982">
    <property type="entry name" value="PilE-like"/>
</dbReference>
<evidence type="ECO:0000256" key="1">
    <source>
        <dbReference type="SAM" id="Phobius"/>
    </source>
</evidence>
<protein>
    <submittedName>
        <fullName evidence="2">Type IV pilin protein</fullName>
    </submittedName>
</protein>
<keyword evidence="1" id="KW-0472">Membrane</keyword>
<organism evidence="2 3">
    <name type="scientific">Variovorax robiniae</name>
    <dbReference type="NCBI Taxonomy" id="1836199"/>
    <lineage>
        <taxon>Bacteria</taxon>
        <taxon>Pseudomonadati</taxon>
        <taxon>Pseudomonadota</taxon>
        <taxon>Betaproteobacteria</taxon>
        <taxon>Burkholderiales</taxon>
        <taxon>Comamonadaceae</taxon>
        <taxon>Variovorax</taxon>
    </lineage>
</organism>
<feature type="transmembrane region" description="Helical" evidence="1">
    <location>
        <begin position="12"/>
        <end position="34"/>
    </location>
</feature>
<keyword evidence="1" id="KW-0812">Transmembrane</keyword>
<dbReference type="PANTHER" id="PTHR30093:SF47">
    <property type="entry name" value="TYPE IV PILUS NON-CORE MINOR PILIN PILE"/>
    <property type="match status" value="1"/>
</dbReference>
<dbReference type="PROSITE" id="PS00409">
    <property type="entry name" value="PROKAR_NTER_METHYL"/>
    <property type="match status" value="1"/>
</dbReference>
<dbReference type="NCBIfam" id="TIGR02532">
    <property type="entry name" value="IV_pilin_GFxxxE"/>
    <property type="match status" value="1"/>
</dbReference>
<keyword evidence="1" id="KW-1133">Transmembrane helix</keyword>
<evidence type="ECO:0000313" key="3">
    <source>
        <dbReference type="Proteomes" id="UP001367030"/>
    </source>
</evidence>
<dbReference type="PANTHER" id="PTHR30093">
    <property type="entry name" value="GENERAL SECRETION PATHWAY PROTEIN G"/>
    <property type="match status" value="1"/>
</dbReference>
<dbReference type="InterPro" id="IPR012902">
    <property type="entry name" value="N_methyl_site"/>
</dbReference>
<dbReference type="Gene3D" id="3.30.700.10">
    <property type="entry name" value="Glycoprotein, Type 4 Pilin"/>
    <property type="match status" value="1"/>
</dbReference>
<keyword evidence="3" id="KW-1185">Reference proteome</keyword>
<dbReference type="Proteomes" id="UP001367030">
    <property type="component" value="Unassembled WGS sequence"/>
</dbReference>
<name>A0ABU8XA87_9BURK</name>
<dbReference type="SUPFAM" id="SSF54523">
    <property type="entry name" value="Pili subunits"/>
    <property type="match status" value="1"/>
</dbReference>
<gene>
    <name evidence="2" type="ORF">WKW79_18745</name>
</gene>
<dbReference type="Pfam" id="PF16732">
    <property type="entry name" value="ComP_DUS"/>
    <property type="match status" value="1"/>
</dbReference>
<dbReference type="RefSeq" id="WP_340336686.1">
    <property type="nucleotide sequence ID" value="NZ_JBBKZS010000007.1"/>
</dbReference>
<comment type="caution">
    <text evidence="2">The sequence shown here is derived from an EMBL/GenBank/DDBJ whole genome shotgun (WGS) entry which is preliminary data.</text>
</comment>
<proteinExistence type="predicted"/>
<reference evidence="2 3" key="1">
    <citation type="submission" date="2024-03" db="EMBL/GenBank/DDBJ databases">
        <title>Novel species of the genus Variovorax.</title>
        <authorList>
            <person name="Liu Q."/>
            <person name="Xin Y.-H."/>
        </authorList>
    </citation>
    <scope>NUCLEOTIDE SEQUENCE [LARGE SCALE GENOMIC DNA]</scope>
    <source>
        <strain evidence="2 3">KACC 18901</strain>
    </source>
</reference>
<dbReference type="Pfam" id="PF07963">
    <property type="entry name" value="N_methyl"/>
    <property type="match status" value="1"/>
</dbReference>
<dbReference type="EMBL" id="JBBKZS010000007">
    <property type="protein sequence ID" value="MEJ8856621.1"/>
    <property type="molecule type" value="Genomic_DNA"/>
</dbReference>
<sequence length="150" mass="16131">MRAAARGRSRRRGFTLIEAMIVVAVIGILSAIALPSYREYIRRANRAEARAGLLQAAHWLERVATARGTYLTTEEAATKFPTALQEVPSRSYTISLANTDTQGAGYTLAATPQNGQVGDKCGEFTLTHDGKRGLSSASASAELVADCWSR</sequence>